<keyword evidence="3" id="KW-1185">Reference proteome</keyword>
<name>A0A3P7P489_DIBLA</name>
<protein>
    <submittedName>
        <fullName evidence="2">Uncharacterized protein</fullName>
    </submittedName>
</protein>
<feature type="region of interest" description="Disordered" evidence="1">
    <location>
        <begin position="1"/>
        <end position="51"/>
    </location>
</feature>
<sequence>MPVIPQRSPPEDEEQVDTGSSTPPQQCRDGLSRLQRVLSVPGAKKRGRHHV</sequence>
<accession>A0A3P7P489</accession>
<evidence type="ECO:0000313" key="2">
    <source>
        <dbReference type="EMBL" id="VDN43628.1"/>
    </source>
</evidence>
<proteinExistence type="predicted"/>
<organism evidence="2 3">
    <name type="scientific">Dibothriocephalus latus</name>
    <name type="common">Fish tapeworm</name>
    <name type="synonym">Diphyllobothrium latum</name>
    <dbReference type="NCBI Taxonomy" id="60516"/>
    <lineage>
        <taxon>Eukaryota</taxon>
        <taxon>Metazoa</taxon>
        <taxon>Spiralia</taxon>
        <taxon>Lophotrochozoa</taxon>
        <taxon>Platyhelminthes</taxon>
        <taxon>Cestoda</taxon>
        <taxon>Eucestoda</taxon>
        <taxon>Diphyllobothriidea</taxon>
        <taxon>Diphyllobothriidae</taxon>
        <taxon>Dibothriocephalus</taxon>
    </lineage>
</organism>
<evidence type="ECO:0000313" key="3">
    <source>
        <dbReference type="Proteomes" id="UP000281553"/>
    </source>
</evidence>
<dbReference type="AlphaFoldDB" id="A0A3P7P489"/>
<reference evidence="2 3" key="1">
    <citation type="submission" date="2018-11" db="EMBL/GenBank/DDBJ databases">
        <authorList>
            <consortium name="Pathogen Informatics"/>
        </authorList>
    </citation>
    <scope>NUCLEOTIDE SEQUENCE [LARGE SCALE GENOMIC DNA]</scope>
</reference>
<evidence type="ECO:0000256" key="1">
    <source>
        <dbReference type="SAM" id="MobiDB-lite"/>
    </source>
</evidence>
<dbReference type="Proteomes" id="UP000281553">
    <property type="component" value="Unassembled WGS sequence"/>
</dbReference>
<gene>
    <name evidence="2" type="ORF">DILT_LOCUS19141</name>
</gene>
<dbReference type="EMBL" id="UYRU01108604">
    <property type="protein sequence ID" value="VDN43628.1"/>
    <property type="molecule type" value="Genomic_DNA"/>
</dbReference>